<accession>A0A2N6PFB2</accession>
<name>A0A2N6PFB2_9MICO</name>
<feature type="transmembrane region" description="Helical" evidence="1">
    <location>
        <begin position="140"/>
        <end position="157"/>
    </location>
</feature>
<feature type="transmembrane region" description="Helical" evidence="1">
    <location>
        <begin position="223"/>
        <end position="240"/>
    </location>
</feature>
<evidence type="ECO:0000313" key="2">
    <source>
        <dbReference type="EMBL" id="PMB97364.1"/>
    </source>
</evidence>
<evidence type="ECO:0008006" key="4">
    <source>
        <dbReference type="Google" id="ProtNLM"/>
    </source>
</evidence>
<keyword evidence="1" id="KW-1133">Transmembrane helix</keyword>
<keyword evidence="1" id="KW-0472">Membrane</keyword>
<reference evidence="2 3" key="1">
    <citation type="submission" date="2017-09" db="EMBL/GenBank/DDBJ databases">
        <title>Bacterial strain isolated from the female urinary microbiota.</title>
        <authorList>
            <person name="Thomas-White K."/>
            <person name="Kumar N."/>
            <person name="Forster S."/>
            <person name="Putonti C."/>
            <person name="Lawley T."/>
            <person name="Wolfe A.J."/>
        </authorList>
    </citation>
    <scope>NUCLEOTIDE SEQUENCE [LARGE SCALE GENOMIC DNA]</scope>
    <source>
        <strain evidence="2 3">UMB0680</strain>
    </source>
</reference>
<feature type="transmembrane region" description="Helical" evidence="1">
    <location>
        <begin position="252"/>
        <end position="275"/>
    </location>
</feature>
<evidence type="ECO:0000256" key="1">
    <source>
        <dbReference type="SAM" id="Phobius"/>
    </source>
</evidence>
<feature type="transmembrane region" description="Helical" evidence="1">
    <location>
        <begin position="163"/>
        <end position="182"/>
    </location>
</feature>
<gene>
    <name evidence="2" type="ORF">CJ198_11290</name>
</gene>
<feature type="transmembrane region" description="Helical" evidence="1">
    <location>
        <begin position="382"/>
        <end position="400"/>
    </location>
</feature>
<dbReference type="AlphaFoldDB" id="A0A2N6PFB2"/>
<comment type="caution">
    <text evidence="2">The sequence shown here is derived from an EMBL/GenBank/DDBJ whole genome shotgun (WGS) entry which is preliminary data.</text>
</comment>
<proteinExistence type="predicted"/>
<dbReference type="RefSeq" id="WP_102162713.1">
    <property type="nucleotide sequence ID" value="NZ_PNFZ01000007.1"/>
</dbReference>
<dbReference type="EMBL" id="PNFZ01000007">
    <property type="protein sequence ID" value="PMB97364.1"/>
    <property type="molecule type" value="Genomic_DNA"/>
</dbReference>
<organism evidence="2 3">
    <name type="scientific">Brevibacterium luteolum</name>
    <dbReference type="NCBI Taxonomy" id="199591"/>
    <lineage>
        <taxon>Bacteria</taxon>
        <taxon>Bacillati</taxon>
        <taxon>Actinomycetota</taxon>
        <taxon>Actinomycetes</taxon>
        <taxon>Micrococcales</taxon>
        <taxon>Brevibacteriaceae</taxon>
        <taxon>Brevibacterium</taxon>
    </lineage>
</organism>
<feature type="transmembrane region" description="Helical" evidence="1">
    <location>
        <begin position="346"/>
        <end position="370"/>
    </location>
</feature>
<feature type="transmembrane region" description="Helical" evidence="1">
    <location>
        <begin position="312"/>
        <end position="334"/>
    </location>
</feature>
<evidence type="ECO:0000313" key="3">
    <source>
        <dbReference type="Proteomes" id="UP000235703"/>
    </source>
</evidence>
<dbReference type="OrthoDB" id="151635at2"/>
<protein>
    <recommendedName>
        <fullName evidence="4">Glycosyltransferase RgtA/B/C/D-like domain-containing protein</fullName>
    </recommendedName>
</protein>
<feature type="transmembrane region" description="Helical" evidence="1">
    <location>
        <begin position="37"/>
        <end position="60"/>
    </location>
</feature>
<sequence length="414" mass="45899">MAPPTPAPASSAGLIAAQPPTPRIVRRAADWLLGLPVWAQALVVYLVSRIITFAFFFHVLADQGSSPWTSGEETTLRDFLNFWDAGWYERIATEGYPSVLPRGESGDVSQNAWAFYPLHPWIARDVSVLTGLDYQLVSPLLSNLFAAGAAIVILVLFRRHTTAGRALVGLAIVFVFPASPILSTGYAEALNLLLLACALTLVIDRAYLWAIPVVVAMDLSRPIGVAFSFFMLIHLISRFARRGSDLYPAGEIVRSWSLGVLSCAAALIHPIHAWLRTGEPLAYLDTEHAWSGGHSRFVIQWFDMSRWLAGDIIGPVLLVGLIAGFVVLMLSPAGRQLGRDLQHFTVAYAVYLFIFFNPQTSTFRLLLPLFPLALAMAYSRSWAYRGLLLVVLIVTQYLWIRQLWHFTPPSDWPP</sequence>
<dbReference type="Proteomes" id="UP000235703">
    <property type="component" value="Unassembled WGS sequence"/>
</dbReference>
<keyword evidence="1" id="KW-0812">Transmembrane</keyword>
<keyword evidence="3" id="KW-1185">Reference proteome</keyword>